<evidence type="ECO:0000313" key="2">
    <source>
        <dbReference type="Proteomes" id="UP000054485"/>
    </source>
</evidence>
<proteinExistence type="predicted"/>
<name>A0A0D0AHR3_9AGAM</name>
<evidence type="ECO:0000313" key="1">
    <source>
        <dbReference type="EMBL" id="KIK31528.1"/>
    </source>
</evidence>
<feature type="non-terminal residue" evidence="1">
    <location>
        <position position="61"/>
    </location>
</feature>
<dbReference type="OrthoDB" id="3236755at2759"/>
<dbReference type="InParanoid" id="A0A0D0AHR3"/>
<protein>
    <submittedName>
        <fullName evidence="1">Uncharacterized protein</fullName>
    </submittedName>
</protein>
<dbReference type="HOGENOM" id="CLU_3038201_0_0_1"/>
<reference evidence="2" key="2">
    <citation type="submission" date="2015-01" db="EMBL/GenBank/DDBJ databases">
        <title>Evolutionary Origins and Diversification of the Mycorrhizal Mutualists.</title>
        <authorList>
            <consortium name="DOE Joint Genome Institute"/>
            <consortium name="Mycorrhizal Genomics Consortium"/>
            <person name="Kohler A."/>
            <person name="Kuo A."/>
            <person name="Nagy L.G."/>
            <person name="Floudas D."/>
            <person name="Copeland A."/>
            <person name="Barry K.W."/>
            <person name="Cichocki N."/>
            <person name="Veneault-Fourrey C."/>
            <person name="LaButti K."/>
            <person name="Lindquist E.A."/>
            <person name="Lipzen A."/>
            <person name="Lundell T."/>
            <person name="Morin E."/>
            <person name="Murat C."/>
            <person name="Riley R."/>
            <person name="Ohm R."/>
            <person name="Sun H."/>
            <person name="Tunlid A."/>
            <person name="Henrissat B."/>
            <person name="Grigoriev I.V."/>
            <person name="Hibbett D.S."/>
            <person name="Martin F."/>
        </authorList>
    </citation>
    <scope>NUCLEOTIDE SEQUENCE [LARGE SCALE GENOMIC DNA]</scope>
    <source>
        <strain evidence="2">UH-Slu-Lm8-n1</strain>
    </source>
</reference>
<accession>A0A0D0AHR3</accession>
<organism evidence="1 2">
    <name type="scientific">Suillus luteus UH-Slu-Lm8-n1</name>
    <dbReference type="NCBI Taxonomy" id="930992"/>
    <lineage>
        <taxon>Eukaryota</taxon>
        <taxon>Fungi</taxon>
        <taxon>Dikarya</taxon>
        <taxon>Basidiomycota</taxon>
        <taxon>Agaricomycotina</taxon>
        <taxon>Agaricomycetes</taxon>
        <taxon>Agaricomycetidae</taxon>
        <taxon>Boletales</taxon>
        <taxon>Suillineae</taxon>
        <taxon>Suillaceae</taxon>
        <taxon>Suillus</taxon>
    </lineage>
</organism>
<dbReference type="EMBL" id="KN836905">
    <property type="protein sequence ID" value="KIK31528.1"/>
    <property type="molecule type" value="Genomic_DNA"/>
</dbReference>
<sequence>MKQQLHDQLVELQLCLEALPMDIPIPPAEESKYKFSDFSLDTEWAADIGEAGAVNRELEIR</sequence>
<reference evidence="1 2" key="1">
    <citation type="submission" date="2014-04" db="EMBL/GenBank/DDBJ databases">
        <authorList>
            <consortium name="DOE Joint Genome Institute"/>
            <person name="Kuo A."/>
            <person name="Ruytinx J."/>
            <person name="Rineau F."/>
            <person name="Colpaert J."/>
            <person name="Kohler A."/>
            <person name="Nagy L.G."/>
            <person name="Floudas D."/>
            <person name="Copeland A."/>
            <person name="Barry K.W."/>
            <person name="Cichocki N."/>
            <person name="Veneault-Fourrey C."/>
            <person name="LaButti K."/>
            <person name="Lindquist E.A."/>
            <person name="Lipzen A."/>
            <person name="Lundell T."/>
            <person name="Morin E."/>
            <person name="Murat C."/>
            <person name="Sun H."/>
            <person name="Tunlid A."/>
            <person name="Henrissat B."/>
            <person name="Grigoriev I.V."/>
            <person name="Hibbett D.S."/>
            <person name="Martin F."/>
            <person name="Nordberg H.P."/>
            <person name="Cantor M.N."/>
            <person name="Hua S.X."/>
        </authorList>
    </citation>
    <scope>NUCLEOTIDE SEQUENCE [LARGE SCALE GENOMIC DNA]</scope>
    <source>
        <strain evidence="1 2">UH-Slu-Lm8-n1</strain>
    </source>
</reference>
<keyword evidence="2" id="KW-1185">Reference proteome</keyword>
<dbReference type="AlphaFoldDB" id="A0A0D0AHR3"/>
<dbReference type="Proteomes" id="UP000054485">
    <property type="component" value="Unassembled WGS sequence"/>
</dbReference>
<gene>
    <name evidence="1" type="ORF">CY34DRAFT_103164</name>
</gene>